<sequence length="96" mass="10567">MTDTTGTADASGPDNLDESESGSGDEAGAGRTTLDCARPSDNRYRRELRELAFLRYVGIRTEKEFAERSICFLCELSCRLTGRAQLATPTRCGWIV</sequence>
<name>A0A0H3MTF7_MYCLB</name>
<feature type="region of interest" description="Disordered" evidence="1">
    <location>
        <begin position="1"/>
        <end position="36"/>
    </location>
</feature>
<dbReference type="KEGG" id="mlb:MLBr00025"/>
<feature type="compositionally biased region" description="Low complexity" evidence="1">
    <location>
        <begin position="21"/>
        <end position="30"/>
    </location>
</feature>
<dbReference type="HOGENOM" id="CLU_2356702_0_0_11"/>
<proteinExistence type="predicted"/>
<evidence type="ECO:0000313" key="3">
    <source>
        <dbReference type="Proteomes" id="UP000006900"/>
    </source>
</evidence>
<evidence type="ECO:0000256" key="1">
    <source>
        <dbReference type="SAM" id="MobiDB-lite"/>
    </source>
</evidence>
<reference evidence="2 3" key="1">
    <citation type="journal article" date="2009" name="Nat. Genet.">
        <title>Comparative genomic and phylogeographic analysis of Mycobacterium leprae.</title>
        <authorList>
            <person name="Monot M."/>
            <person name="Honore N."/>
            <person name="Garnier T."/>
            <person name="Zidane N."/>
            <person name="Sherafi D."/>
            <person name="Paniz-Mondolfi A."/>
            <person name="Matsuoka M."/>
            <person name="Taylor G.M."/>
            <person name="Donoghue H.D."/>
            <person name="Bouwman A."/>
            <person name="Mays S."/>
            <person name="Watson C."/>
            <person name="Lockwood D."/>
            <person name="Khamispour A."/>
            <person name="Dowlati Y."/>
            <person name="Jianping S."/>
            <person name="Rea T.H."/>
            <person name="Vera-Cabrera L."/>
            <person name="Stefani M.M."/>
            <person name="Banu S."/>
            <person name="Macdonald M."/>
            <person name="Sapkota B.R."/>
            <person name="Spencer J.S."/>
            <person name="Thomas J."/>
            <person name="Harshman K."/>
            <person name="Singh P."/>
            <person name="Busso P."/>
            <person name="Gattiker A."/>
            <person name="Rougemont J."/>
            <person name="Brennan P.J."/>
            <person name="Cole S.T."/>
        </authorList>
    </citation>
    <scope>NUCLEOTIDE SEQUENCE [LARGE SCALE GENOMIC DNA]</scope>
    <source>
        <strain evidence="3">Br4923</strain>
    </source>
</reference>
<dbReference type="EMBL" id="FM211192">
    <property type="protein sequence ID" value="CAR70118.1"/>
    <property type="molecule type" value="Genomic_DNA"/>
</dbReference>
<gene>
    <name evidence="2" type="ordered locus">MLBr00025</name>
</gene>
<dbReference type="Proteomes" id="UP000006900">
    <property type="component" value="Chromosome"/>
</dbReference>
<organism evidence="2 3">
    <name type="scientific">Mycobacterium leprae (strain Br4923)</name>
    <dbReference type="NCBI Taxonomy" id="561304"/>
    <lineage>
        <taxon>Bacteria</taxon>
        <taxon>Bacillati</taxon>
        <taxon>Actinomycetota</taxon>
        <taxon>Actinomycetes</taxon>
        <taxon>Mycobacteriales</taxon>
        <taxon>Mycobacteriaceae</taxon>
        <taxon>Mycobacterium</taxon>
    </lineage>
</organism>
<protein>
    <submittedName>
        <fullName evidence="2">Uncharacterized protein</fullName>
    </submittedName>
</protein>
<evidence type="ECO:0000313" key="2">
    <source>
        <dbReference type="EMBL" id="CAR70118.1"/>
    </source>
</evidence>
<accession>A0A0H3MTF7</accession>
<dbReference type="AlphaFoldDB" id="A0A0H3MTF7"/>